<dbReference type="InterPro" id="IPR025304">
    <property type="entry name" value="ALIX_V_dom"/>
</dbReference>
<dbReference type="AlphaFoldDB" id="H8WWT8"/>
<organism evidence="4 5">
    <name type="scientific">Candida orthopsilosis (strain 90-125)</name>
    <name type="common">Yeast</name>
    <dbReference type="NCBI Taxonomy" id="1136231"/>
    <lineage>
        <taxon>Eukaryota</taxon>
        <taxon>Fungi</taxon>
        <taxon>Dikarya</taxon>
        <taxon>Ascomycota</taxon>
        <taxon>Saccharomycotina</taxon>
        <taxon>Pichiomycetes</taxon>
        <taxon>Debaryomycetaceae</taxon>
        <taxon>Candida/Lodderomyces clade</taxon>
        <taxon>Candida</taxon>
    </lineage>
</organism>
<dbReference type="HOGENOM" id="CLU_007181_2_1_1"/>
<evidence type="ECO:0000313" key="5">
    <source>
        <dbReference type="Proteomes" id="UP000005018"/>
    </source>
</evidence>
<sequence>MTTNLLGIPFKQSRPLDLGDELGKTITARFFQPVSTFKSDIAYLTTLRNDITSISNNTSSTTTKAEILKHLHKFYEYISSLKTIEQKFPNDCVEFAWFITIYNSPIGPIKFRSFKYEKLCIVFQIGVTYSQLALSESRNTDEGLRNSCQYFQNAAGCFANVLETFSNEPYIETSGDLKFQTISCLQALMLAEAQETIWQKAKNSGSTKDSVIARLSFQTSEYYADALKFAKLSDFIRLEWVNHITVKRFHFLAAAHYRSSIVALNSFQYGEQVAHLRIASEAITQALKHKKYVNDYVVEDATGLAETIRSTYKVAEKDNDLIYLKIVPSNNELKPINGVSMVNANKPVISENVESKDLFKDLLPYVVVHSAQAFRERSEEYIRVNVYEPIKNLNNFIGRFLNERDLPASIDALQQPENLPESIISHSRVILNSGGLQVIENSLSEIHRLSVECNNIVAECQNRIDLDRREDQMLREKQGPNGFRRESSDKTAHVLIAKIQRMREYLEEAKKGDEVIVKRFLEIRSVLEVYMGGFHSLNKFVPNSNYIKLDQRIADLVTDLRAHIDRLQSLELDRQKFLRQLEIKIKNDSVLPKLVNEFKRKGKEMYDDHGNFMSAKFELVYEDHLKSFAPDLSFFDETKANQAELEQQIDDINNKFIQEYKSTVTLTQRNRQDALQTLDTTFVKYNEILSNLSEGSSFYNDFITKGNTVLQECKDYLSNRRIESREIESQIMRREEEQLDETNGAPPVISSIAKQSNVWDPNSDIKFD</sequence>
<feature type="region of interest" description="Disordered" evidence="2">
    <location>
        <begin position="735"/>
        <end position="768"/>
    </location>
</feature>
<evidence type="ECO:0000256" key="2">
    <source>
        <dbReference type="SAM" id="MobiDB-lite"/>
    </source>
</evidence>
<dbReference type="PANTHER" id="PTHR23030">
    <property type="entry name" value="PCD6 INTERACTING PROTEIN-RELATED"/>
    <property type="match status" value="1"/>
</dbReference>
<comment type="similarity">
    <text evidence="1">Belongs to the palA/RIM20 family.</text>
</comment>
<gene>
    <name evidence="4" type="ORF">CORT_0A06930</name>
</gene>
<evidence type="ECO:0000259" key="3">
    <source>
        <dbReference type="PROSITE" id="PS51180"/>
    </source>
</evidence>
<dbReference type="InterPro" id="IPR038499">
    <property type="entry name" value="BRO1_sf"/>
</dbReference>
<dbReference type="OrthoDB" id="64867at2759"/>
<dbReference type="Pfam" id="PF03097">
    <property type="entry name" value="BRO1"/>
    <property type="match status" value="1"/>
</dbReference>
<dbReference type="SMART" id="SM01041">
    <property type="entry name" value="BRO1"/>
    <property type="match status" value="1"/>
</dbReference>
<proteinExistence type="inferred from homology"/>
<dbReference type="CDD" id="cd09241">
    <property type="entry name" value="BRO1_ScRim20-like"/>
    <property type="match status" value="1"/>
</dbReference>
<dbReference type="PROSITE" id="PS51180">
    <property type="entry name" value="BRO1"/>
    <property type="match status" value="1"/>
</dbReference>
<dbReference type="Proteomes" id="UP000005018">
    <property type="component" value="Chromosome 1"/>
</dbReference>
<protein>
    <submittedName>
        <fullName evidence="4">Rim20 protein</fullName>
    </submittedName>
</protein>
<dbReference type="PANTHER" id="PTHR23030:SF39">
    <property type="entry name" value="PROGRAMMED CELL DEATH 6-INTERACTING PROTEIN"/>
    <property type="match status" value="1"/>
</dbReference>
<dbReference type="GeneID" id="14537794"/>
<accession>H8WWT8</accession>
<dbReference type="InterPro" id="IPR004328">
    <property type="entry name" value="BRO1_dom"/>
</dbReference>
<evidence type="ECO:0000256" key="1">
    <source>
        <dbReference type="ARBA" id="ARBA00038154"/>
    </source>
</evidence>
<reference evidence="4 5" key="1">
    <citation type="journal article" date="2012" name="PLoS ONE">
        <title>Sequence and analysis of the genome of the pathogenic yeast Candida orthopsilosis.</title>
        <authorList>
            <person name="Riccombeni A."/>
            <person name="Vidanes G."/>
            <person name="Proux-Wera E."/>
            <person name="Wolfe K.H."/>
            <person name="Butler G."/>
        </authorList>
    </citation>
    <scope>NUCLEOTIDE SEQUENCE [LARGE SCALE GENOMIC DNA]</scope>
    <source>
        <strain evidence="4 5">Co 90-125</strain>
    </source>
</reference>
<feature type="domain" description="BRO1" evidence="3">
    <location>
        <begin position="4"/>
        <end position="397"/>
    </location>
</feature>
<dbReference type="CDD" id="cd08915">
    <property type="entry name" value="V_Alix_like"/>
    <property type="match status" value="1"/>
</dbReference>
<dbReference type="KEGG" id="cot:CORT_0A06930"/>
<dbReference type="Gene3D" id="1.20.120.560">
    <property type="entry name" value="alix/aip1 in complex with the ypdl late domain"/>
    <property type="match status" value="1"/>
</dbReference>
<keyword evidence="5" id="KW-1185">Reference proteome</keyword>
<evidence type="ECO:0000313" key="4">
    <source>
        <dbReference type="EMBL" id="CCG21078.1"/>
    </source>
</evidence>
<dbReference type="Gene3D" id="1.20.140.50">
    <property type="entry name" value="alix/aip1 like domains"/>
    <property type="match status" value="1"/>
</dbReference>
<dbReference type="GO" id="GO:0005768">
    <property type="term" value="C:endosome"/>
    <property type="evidence" value="ECO:0007669"/>
    <property type="project" value="TreeGrafter"/>
</dbReference>
<name>H8WWT8_CANO9</name>
<dbReference type="EMBL" id="HE681719">
    <property type="protein sequence ID" value="CCG21078.1"/>
    <property type="molecule type" value="Genomic_DNA"/>
</dbReference>
<dbReference type="eggNOG" id="KOG2220">
    <property type="taxonomic scope" value="Eukaryota"/>
</dbReference>
<dbReference type="RefSeq" id="XP_003866517.1">
    <property type="nucleotide sequence ID" value="XM_003866469.1"/>
</dbReference>
<dbReference type="Pfam" id="PF13949">
    <property type="entry name" value="ALIX_LYPXL_bnd"/>
    <property type="match status" value="1"/>
</dbReference>
<dbReference type="Gene3D" id="1.25.40.280">
    <property type="entry name" value="alix/aip1 like domains"/>
    <property type="match status" value="1"/>
</dbReference>